<evidence type="ECO:0000259" key="3">
    <source>
        <dbReference type="PROSITE" id="PS50110"/>
    </source>
</evidence>
<dbReference type="Proteomes" id="UP001430306">
    <property type="component" value="Unassembled WGS sequence"/>
</dbReference>
<dbReference type="InterPro" id="IPR001789">
    <property type="entry name" value="Sig_transdc_resp-reg_receiver"/>
</dbReference>
<dbReference type="CDD" id="cd00156">
    <property type="entry name" value="REC"/>
    <property type="match status" value="1"/>
</dbReference>
<proteinExistence type="predicted"/>
<gene>
    <name evidence="4" type="ORF">LOC71_20055</name>
</gene>
<dbReference type="InterPro" id="IPR050595">
    <property type="entry name" value="Bact_response_regulator"/>
</dbReference>
<evidence type="ECO:0000313" key="5">
    <source>
        <dbReference type="Proteomes" id="UP001430306"/>
    </source>
</evidence>
<dbReference type="PANTHER" id="PTHR44591:SF23">
    <property type="entry name" value="CHEY SUBFAMILY"/>
    <property type="match status" value="1"/>
</dbReference>
<evidence type="ECO:0000256" key="1">
    <source>
        <dbReference type="ARBA" id="ARBA00022553"/>
    </source>
</evidence>
<dbReference type="InterPro" id="IPR011006">
    <property type="entry name" value="CheY-like_superfamily"/>
</dbReference>
<dbReference type="PANTHER" id="PTHR44591">
    <property type="entry name" value="STRESS RESPONSE REGULATOR PROTEIN 1"/>
    <property type="match status" value="1"/>
</dbReference>
<evidence type="ECO:0000313" key="4">
    <source>
        <dbReference type="EMBL" id="MCC9644574.1"/>
    </source>
</evidence>
<name>A0ABS8NMG7_9BACT</name>
<keyword evidence="5" id="KW-1185">Reference proteome</keyword>
<dbReference type="Gene3D" id="3.40.50.2300">
    <property type="match status" value="1"/>
</dbReference>
<dbReference type="PROSITE" id="PS50110">
    <property type="entry name" value="RESPONSE_REGULATORY"/>
    <property type="match status" value="1"/>
</dbReference>
<protein>
    <submittedName>
        <fullName evidence="4">Response regulator</fullName>
    </submittedName>
</protein>
<evidence type="ECO:0000256" key="2">
    <source>
        <dbReference type="PROSITE-ProRule" id="PRU00169"/>
    </source>
</evidence>
<comment type="caution">
    <text evidence="4">The sequence shown here is derived from an EMBL/GenBank/DDBJ whole genome shotgun (WGS) entry which is preliminary data.</text>
</comment>
<feature type="modified residue" description="4-aspartylphosphate" evidence="2">
    <location>
        <position position="79"/>
    </location>
</feature>
<dbReference type="EMBL" id="JAJKFW010000057">
    <property type="protein sequence ID" value="MCC9644574.1"/>
    <property type="molecule type" value="Genomic_DNA"/>
</dbReference>
<sequence>MSRFCIERGTSYRFVSGRRVCMVDTGITPTVLVTDDDADFRGVVCEALARGGVRTKQASDGDEALRVIERGSIHMVLLDVHMPRVTGLDVMRELCKRPNAMPYVLMSALMDEAIEREAARMRAYKILRKPVRLAQLREIVRGGLVDTYGWHPPE</sequence>
<feature type="domain" description="Response regulatory" evidence="3">
    <location>
        <begin position="30"/>
        <end position="144"/>
    </location>
</feature>
<organism evidence="4 5">
    <name type="scientific">Rhodopirellula halodulae</name>
    <dbReference type="NCBI Taxonomy" id="2894198"/>
    <lineage>
        <taxon>Bacteria</taxon>
        <taxon>Pseudomonadati</taxon>
        <taxon>Planctomycetota</taxon>
        <taxon>Planctomycetia</taxon>
        <taxon>Pirellulales</taxon>
        <taxon>Pirellulaceae</taxon>
        <taxon>Rhodopirellula</taxon>
    </lineage>
</organism>
<keyword evidence="1 2" id="KW-0597">Phosphoprotein</keyword>
<dbReference type="SUPFAM" id="SSF52172">
    <property type="entry name" value="CheY-like"/>
    <property type="match status" value="1"/>
</dbReference>
<accession>A0ABS8NMG7</accession>
<reference evidence="4" key="1">
    <citation type="submission" date="2021-11" db="EMBL/GenBank/DDBJ databases">
        <title>Genome sequence.</title>
        <authorList>
            <person name="Sun Q."/>
        </authorList>
    </citation>
    <scope>NUCLEOTIDE SEQUENCE</scope>
    <source>
        <strain evidence="4">JC740</strain>
    </source>
</reference>
<dbReference type="SMART" id="SM00448">
    <property type="entry name" value="REC"/>
    <property type="match status" value="1"/>
</dbReference>
<dbReference type="Pfam" id="PF00072">
    <property type="entry name" value="Response_reg"/>
    <property type="match status" value="1"/>
</dbReference>